<dbReference type="AlphaFoldDB" id="A0A644ZKZ6"/>
<organism evidence="1">
    <name type="scientific">bioreactor metagenome</name>
    <dbReference type="NCBI Taxonomy" id="1076179"/>
    <lineage>
        <taxon>unclassified sequences</taxon>
        <taxon>metagenomes</taxon>
        <taxon>ecological metagenomes</taxon>
    </lineage>
</organism>
<comment type="caution">
    <text evidence="1">The sequence shown here is derived from an EMBL/GenBank/DDBJ whole genome shotgun (WGS) entry which is preliminary data.</text>
</comment>
<dbReference type="EMBL" id="VSSQ01009416">
    <property type="protein sequence ID" value="MPM41559.1"/>
    <property type="molecule type" value="Genomic_DNA"/>
</dbReference>
<evidence type="ECO:0000313" key="1">
    <source>
        <dbReference type="EMBL" id="MPM41559.1"/>
    </source>
</evidence>
<protein>
    <submittedName>
        <fullName evidence="1">Uncharacterized protein</fullName>
    </submittedName>
</protein>
<reference evidence="1" key="1">
    <citation type="submission" date="2019-08" db="EMBL/GenBank/DDBJ databases">
        <authorList>
            <person name="Kucharzyk K."/>
            <person name="Murdoch R.W."/>
            <person name="Higgins S."/>
            <person name="Loffler F."/>
        </authorList>
    </citation>
    <scope>NUCLEOTIDE SEQUENCE</scope>
</reference>
<proteinExistence type="predicted"/>
<gene>
    <name evidence="1" type="ORF">SDC9_88214</name>
</gene>
<sequence>MSNKWKQIGARYPGGVFGGFGSPYGAVPYYSGSAIDLQMAFLHLEPTIVDTGHVISNEDLLYGRGTDGNPLRFEKIRQFYAAPGRMSKAAFQNGRLGFRCRLVRL</sequence>
<name>A0A644ZKZ6_9ZZZZ</name>
<accession>A0A644ZKZ6</accession>